<proteinExistence type="predicted"/>
<feature type="region of interest" description="Disordered" evidence="1">
    <location>
        <begin position="406"/>
        <end position="465"/>
    </location>
</feature>
<feature type="transmembrane region" description="Helical" evidence="2">
    <location>
        <begin position="203"/>
        <end position="227"/>
    </location>
</feature>
<keyword evidence="2" id="KW-1133">Transmembrane helix</keyword>
<keyword evidence="2" id="KW-0812">Transmembrane</keyword>
<dbReference type="OrthoDB" id="3245083at2759"/>
<protein>
    <submittedName>
        <fullName evidence="3">Uncharacterized protein</fullName>
    </submittedName>
</protein>
<feature type="region of interest" description="Disordered" evidence="1">
    <location>
        <begin position="129"/>
        <end position="151"/>
    </location>
</feature>
<dbReference type="Proteomes" id="UP000541558">
    <property type="component" value="Unassembled WGS sequence"/>
</dbReference>
<name>A0A8H5BSL3_9AGAR</name>
<evidence type="ECO:0000256" key="2">
    <source>
        <dbReference type="SAM" id="Phobius"/>
    </source>
</evidence>
<accession>A0A8H5BSL3</accession>
<sequence>MPLLSSIYRHAKRQQALEANLTWIAPQANETLLAGQDYIAKWNATFAMKAPTFQLCMYPGDSASRNESCGASVMAPVQQGHEWGFYFVSIALPNVTSSSPFNIKMHDYSIPESNSPPFFIQPLSVSGASSTNNSTNSSTNNTHVPTADSPGLSFEFPPPAPLLVPKPSSPASPFPTGPAIPQSSLLAKRDNPLEDMLPPHTPMYIIVTIVPLALVTLGLAISILLWFRQRRNGQLKRLYLTEHPMIYPRRPIMKALGSAEDIESAVQTLSKDRIRDLSDLEKGVDQGVCLGNAEGEGPKLMSKFIKNRVKRREDRDSKEQQLENEDAIRRFLRGGTAQHCEPDFGPSDTARQSFAPVPRNLTDSYFPPPGTAPRLGSLNLSSGASEEMKTLTGRGVVESPMSMHYQRGGGIEPPTPSVTKLSERLHLRSRSESRHSGTVLPSELERRSEESSGLEKEGEGTRGLI</sequence>
<evidence type="ECO:0000313" key="3">
    <source>
        <dbReference type="EMBL" id="KAF5328494.1"/>
    </source>
</evidence>
<keyword evidence="4" id="KW-1185">Reference proteome</keyword>
<dbReference type="AlphaFoldDB" id="A0A8H5BSL3"/>
<keyword evidence="2" id="KW-0472">Membrane</keyword>
<comment type="caution">
    <text evidence="3">The sequence shown here is derived from an EMBL/GenBank/DDBJ whole genome shotgun (WGS) entry which is preliminary data.</text>
</comment>
<evidence type="ECO:0000256" key="1">
    <source>
        <dbReference type="SAM" id="MobiDB-lite"/>
    </source>
</evidence>
<feature type="compositionally biased region" description="Low complexity" evidence="1">
    <location>
        <begin position="129"/>
        <end position="142"/>
    </location>
</feature>
<dbReference type="EMBL" id="JAACJK010000129">
    <property type="protein sequence ID" value="KAF5328494.1"/>
    <property type="molecule type" value="Genomic_DNA"/>
</dbReference>
<reference evidence="3 4" key="1">
    <citation type="journal article" date="2020" name="ISME J.">
        <title>Uncovering the hidden diversity of litter-decomposition mechanisms in mushroom-forming fungi.</title>
        <authorList>
            <person name="Floudas D."/>
            <person name="Bentzer J."/>
            <person name="Ahren D."/>
            <person name="Johansson T."/>
            <person name="Persson P."/>
            <person name="Tunlid A."/>
        </authorList>
    </citation>
    <scope>NUCLEOTIDE SEQUENCE [LARGE SCALE GENOMIC DNA]</scope>
    <source>
        <strain evidence="3 4">CBS 175.51</strain>
    </source>
</reference>
<evidence type="ECO:0000313" key="4">
    <source>
        <dbReference type="Proteomes" id="UP000541558"/>
    </source>
</evidence>
<gene>
    <name evidence="3" type="ORF">D9611_014545</name>
</gene>
<feature type="compositionally biased region" description="Basic and acidic residues" evidence="1">
    <location>
        <begin position="443"/>
        <end position="465"/>
    </location>
</feature>
<organism evidence="3 4">
    <name type="scientific">Ephemerocybe angulata</name>
    <dbReference type="NCBI Taxonomy" id="980116"/>
    <lineage>
        <taxon>Eukaryota</taxon>
        <taxon>Fungi</taxon>
        <taxon>Dikarya</taxon>
        <taxon>Basidiomycota</taxon>
        <taxon>Agaricomycotina</taxon>
        <taxon>Agaricomycetes</taxon>
        <taxon>Agaricomycetidae</taxon>
        <taxon>Agaricales</taxon>
        <taxon>Agaricineae</taxon>
        <taxon>Psathyrellaceae</taxon>
        <taxon>Ephemerocybe</taxon>
    </lineage>
</organism>
<feature type="compositionally biased region" description="Basic and acidic residues" evidence="1">
    <location>
        <begin position="421"/>
        <end position="435"/>
    </location>
</feature>